<dbReference type="GO" id="GO:0003677">
    <property type="term" value="F:DNA binding"/>
    <property type="evidence" value="ECO:0007669"/>
    <property type="project" value="InterPro"/>
</dbReference>
<dbReference type="GO" id="GO:0045892">
    <property type="term" value="P:negative regulation of DNA-templated transcription"/>
    <property type="evidence" value="ECO:0007669"/>
    <property type="project" value="UniProtKB-ARBA"/>
</dbReference>
<dbReference type="AlphaFoldDB" id="A0A2X3I6T1"/>
<evidence type="ECO:0000313" key="3">
    <source>
        <dbReference type="Proteomes" id="UP000250675"/>
    </source>
</evidence>
<accession>A0A2X3I6T1</accession>
<evidence type="ECO:0000256" key="1">
    <source>
        <dbReference type="ARBA" id="ARBA00005260"/>
    </source>
</evidence>
<dbReference type="Pfam" id="PF02583">
    <property type="entry name" value="Trns_repr_metal"/>
    <property type="match status" value="1"/>
</dbReference>
<dbReference type="Gene3D" id="1.20.58.1000">
    <property type="entry name" value="Metal-sensitive repressor, helix protomer"/>
    <property type="match status" value="1"/>
</dbReference>
<dbReference type="InterPro" id="IPR038390">
    <property type="entry name" value="Metal_Tscrpt_repr_sf"/>
</dbReference>
<organism evidence="2 3">
    <name type="scientific">Klebsiella pneumoniae</name>
    <dbReference type="NCBI Taxonomy" id="573"/>
    <lineage>
        <taxon>Bacteria</taxon>
        <taxon>Pseudomonadati</taxon>
        <taxon>Pseudomonadota</taxon>
        <taxon>Gammaproteobacteria</taxon>
        <taxon>Enterobacterales</taxon>
        <taxon>Enterobacteriaceae</taxon>
        <taxon>Klebsiella/Raoultella group</taxon>
        <taxon>Klebsiella</taxon>
        <taxon>Klebsiella pneumoniae complex</taxon>
    </lineage>
</organism>
<sequence length="46" mass="5038">MSHTQKDQKKLLARVRRINGQTASLEKALIDGEECLKAGGGGAWRD</sequence>
<dbReference type="EMBL" id="UASO01000011">
    <property type="protein sequence ID" value="SQC88248.1"/>
    <property type="molecule type" value="Genomic_DNA"/>
</dbReference>
<dbReference type="GO" id="GO:0046872">
    <property type="term" value="F:metal ion binding"/>
    <property type="evidence" value="ECO:0007669"/>
    <property type="project" value="InterPro"/>
</dbReference>
<name>A0A2X3I6T1_KLEPN</name>
<evidence type="ECO:0000313" key="2">
    <source>
        <dbReference type="EMBL" id="SQC88248.1"/>
    </source>
</evidence>
<comment type="similarity">
    <text evidence="1">Belongs to the FrmR/RcnR family.</text>
</comment>
<dbReference type="InterPro" id="IPR003735">
    <property type="entry name" value="Metal_Tscrpt_repr"/>
</dbReference>
<proteinExistence type="inferred from homology"/>
<dbReference type="Proteomes" id="UP000250675">
    <property type="component" value="Unassembled WGS sequence"/>
</dbReference>
<reference evidence="2 3" key="1">
    <citation type="submission" date="2018-06" db="EMBL/GenBank/DDBJ databases">
        <authorList>
            <consortium name="Pathogen Informatics"/>
            <person name="Doyle S."/>
        </authorList>
    </citation>
    <scope>NUCLEOTIDE SEQUENCE [LARGE SCALE GENOMIC DNA]</scope>
    <source>
        <strain evidence="2 3">NCTC9645</strain>
    </source>
</reference>
<gene>
    <name evidence="2" type="ORF">NCTC9645_06390</name>
</gene>
<protein>
    <submittedName>
        <fullName evidence="2">Protein YaiN</fullName>
    </submittedName>
</protein>